<dbReference type="PANTHER" id="PTHR40631">
    <property type="entry name" value="ALPHA-L-ARABINOFURANOSIDASE AXHA-2-RELATED"/>
    <property type="match status" value="1"/>
</dbReference>
<evidence type="ECO:0000313" key="10">
    <source>
        <dbReference type="Proteomes" id="UP001273589"/>
    </source>
</evidence>
<dbReference type="Proteomes" id="UP001273589">
    <property type="component" value="Unassembled WGS sequence"/>
</dbReference>
<dbReference type="RefSeq" id="WP_319688838.1">
    <property type="nucleotide sequence ID" value="NZ_JARAWN010000006.1"/>
</dbReference>
<evidence type="ECO:0000313" key="9">
    <source>
        <dbReference type="EMBL" id="MDX3128623.1"/>
    </source>
</evidence>
<dbReference type="InterPro" id="IPR005193">
    <property type="entry name" value="GH62_arabinosidase"/>
</dbReference>
<dbReference type="Pfam" id="PF03664">
    <property type="entry name" value="Glyco_hydro_62"/>
    <property type="match status" value="1"/>
</dbReference>
<dbReference type="EMBL" id="JARAWN010000006">
    <property type="protein sequence ID" value="MDX3128623.1"/>
    <property type="molecule type" value="Genomic_DNA"/>
</dbReference>
<proteinExistence type="predicted"/>
<dbReference type="GO" id="GO:0046373">
    <property type="term" value="P:L-arabinose metabolic process"/>
    <property type="evidence" value="ECO:0007669"/>
    <property type="project" value="InterPro"/>
</dbReference>
<feature type="compositionally biased region" description="Low complexity" evidence="8">
    <location>
        <begin position="46"/>
        <end position="58"/>
    </location>
</feature>
<feature type="region of interest" description="Disordered" evidence="8">
    <location>
        <begin position="1"/>
        <end position="71"/>
    </location>
</feature>
<dbReference type="AlphaFoldDB" id="A0AAJ2UI87"/>
<comment type="caution">
    <text evidence="9">The sequence shown here is derived from an EMBL/GenBank/DDBJ whole genome shotgun (WGS) entry which is preliminary data.</text>
</comment>
<keyword evidence="4" id="KW-0964">Secreted</keyword>
<evidence type="ECO:0000256" key="6">
    <source>
        <dbReference type="ARBA" id="ARBA00022801"/>
    </source>
</evidence>
<comment type="subcellular location">
    <subcellularLocation>
        <location evidence="2">Secreted</location>
    </subcellularLocation>
</comment>
<dbReference type="EC" id="3.2.1.55" evidence="3"/>
<dbReference type="InterPro" id="IPR023296">
    <property type="entry name" value="Glyco_hydro_beta-prop_sf"/>
</dbReference>
<keyword evidence="6 9" id="KW-0378">Hydrolase</keyword>
<name>A0AAJ2UI87_9ACTN</name>
<evidence type="ECO:0000256" key="1">
    <source>
        <dbReference type="ARBA" id="ARBA00001462"/>
    </source>
</evidence>
<dbReference type="GO" id="GO:0046556">
    <property type="term" value="F:alpha-L-arabinofuranosidase activity"/>
    <property type="evidence" value="ECO:0007669"/>
    <property type="project" value="UniProtKB-EC"/>
</dbReference>
<evidence type="ECO:0000256" key="7">
    <source>
        <dbReference type="ARBA" id="ARBA00023295"/>
    </source>
</evidence>
<dbReference type="GO" id="GO:0005576">
    <property type="term" value="C:extracellular region"/>
    <property type="evidence" value="ECO:0007669"/>
    <property type="project" value="UniProtKB-SubCell"/>
</dbReference>
<evidence type="ECO:0000256" key="5">
    <source>
        <dbReference type="ARBA" id="ARBA00022729"/>
    </source>
</evidence>
<keyword evidence="7" id="KW-0326">Glycosidase</keyword>
<reference evidence="9" key="1">
    <citation type="journal article" date="2023" name="Microb. Genom.">
        <title>Mesoterricola silvestris gen. nov., sp. nov., Mesoterricola sediminis sp. nov., Geothrix oryzae sp. nov., Geothrix edaphica sp. nov., Geothrix rubra sp. nov., and Geothrix limicola sp. nov., six novel members of Acidobacteriota isolated from soils.</title>
        <authorList>
            <person name="Weisberg A.J."/>
            <person name="Pearce E."/>
            <person name="Kramer C.G."/>
            <person name="Chang J.H."/>
            <person name="Clarke C.R."/>
        </authorList>
    </citation>
    <scope>NUCLEOTIDE SEQUENCE</scope>
    <source>
        <strain evidence="9">ND06-05F</strain>
    </source>
</reference>
<evidence type="ECO:0000256" key="3">
    <source>
        <dbReference type="ARBA" id="ARBA00012670"/>
    </source>
</evidence>
<evidence type="ECO:0000256" key="2">
    <source>
        <dbReference type="ARBA" id="ARBA00004613"/>
    </source>
</evidence>
<keyword evidence="5" id="KW-0732">Signal</keyword>
<evidence type="ECO:0000256" key="4">
    <source>
        <dbReference type="ARBA" id="ARBA00022525"/>
    </source>
</evidence>
<organism evidence="9 10">
    <name type="scientific">Streptomyces europaeiscabiei</name>
    <dbReference type="NCBI Taxonomy" id="146819"/>
    <lineage>
        <taxon>Bacteria</taxon>
        <taxon>Bacillati</taxon>
        <taxon>Actinomycetota</taxon>
        <taxon>Actinomycetes</taxon>
        <taxon>Kitasatosporales</taxon>
        <taxon>Streptomycetaceae</taxon>
        <taxon>Streptomyces</taxon>
    </lineage>
</organism>
<comment type="catalytic activity">
    <reaction evidence="1">
        <text>Hydrolysis of terminal non-reducing alpha-L-arabinofuranoside residues in alpha-L-arabinosides.</text>
        <dbReference type="EC" id="3.2.1.55"/>
    </reaction>
</comment>
<sequence>MNEFVHSADPPRRPRARPILLPGEGPLLWRRGRPERTSSPPAPPCRFSTASSTASSPRTRGRRRYRSFTSGSLGGSWTPHLATEPSPCGRSDNVTFSGSAWTRDFSHGELLRAGDDQTVPLNPCQSQFLYQGMHPNAGGDRISLPWRIWLLTQTNFTC</sequence>
<accession>A0AAJ2UI87</accession>
<dbReference type="Gene3D" id="2.115.10.20">
    <property type="entry name" value="Glycosyl hydrolase domain, family 43"/>
    <property type="match status" value="1"/>
</dbReference>
<protein>
    <recommendedName>
        <fullName evidence="3">non-reducing end alpha-L-arabinofuranosidase</fullName>
        <ecNumber evidence="3">3.2.1.55</ecNumber>
    </recommendedName>
</protein>
<evidence type="ECO:0000256" key="8">
    <source>
        <dbReference type="SAM" id="MobiDB-lite"/>
    </source>
</evidence>
<dbReference type="PANTHER" id="PTHR40631:SF2">
    <property type="entry name" value="ALPHA-L-ARABINOFURANOSIDASE"/>
    <property type="match status" value="1"/>
</dbReference>
<gene>
    <name evidence="9" type="ORF">PV367_02140</name>
</gene>